<evidence type="ECO:0008006" key="3">
    <source>
        <dbReference type="Google" id="ProtNLM"/>
    </source>
</evidence>
<sequence>MTLTLDLHLPHLTHSDSAAGFSEDRRYRYWLTRRWGSGPTLMFVSLNPSDADEHQDDPTTRRDVRFARKFGYDAVTLTNLYAARTPHPKELAGLDDPVGPDNDAHLDRAAVSHDVIVFSWGAHADPVRARSVATRLWRIAAAAGGSVAVLGWTAGEQPRHPLYLRGDTPLQCLTAGAHRDMLDVDPRWLRLLSDSTVVLDDDQGAGALS</sequence>
<dbReference type="AlphaFoldDB" id="A0A172UWS7"/>
<keyword evidence="1" id="KW-0614">Plasmid</keyword>
<reference evidence="1 2" key="1">
    <citation type="submission" date="2016-05" db="EMBL/GenBank/DDBJ databases">
        <title>Complete genome sequence of a phthalic acid esters degrading Mycobacterium sp. YC-RL4.</title>
        <authorList>
            <person name="Ren L."/>
            <person name="Fan S."/>
            <person name="Ruth N."/>
            <person name="Jia Y."/>
            <person name="Wang J."/>
            <person name="Qiao C."/>
        </authorList>
    </citation>
    <scope>NUCLEOTIDE SEQUENCE [LARGE SCALE GENOMIC DNA]</scope>
    <source>
        <strain evidence="1 2">YC-RL4</strain>
        <plasmid evidence="2">pmyc1</plasmid>
    </source>
</reference>
<gene>
    <name evidence="1" type="ORF">A7U43_27925</name>
</gene>
<dbReference type="KEGG" id="madi:A7U43_27925"/>
<accession>A0A172UWS7</accession>
<name>A0A172UWS7_9MYCO</name>
<dbReference type="RefSeq" id="WP_068004427.1">
    <property type="nucleotide sequence ID" value="NZ_CP015597.1"/>
</dbReference>
<evidence type="ECO:0000313" key="2">
    <source>
        <dbReference type="Proteomes" id="UP000077143"/>
    </source>
</evidence>
<dbReference type="Pfam" id="PF07799">
    <property type="entry name" value="DUF1643"/>
    <property type="match status" value="1"/>
</dbReference>
<geneLocation type="plasmid" evidence="2">
    <name>pmyc1</name>
</geneLocation>
<dbReference type="Proteomes" id="UP000077143">
    <property type="component" value="Plasmid pMYC1"/>
</dbReference>
<dbReference type="EMBL" id="CP015597">
    <property type="protein sequence ID" value="ANE83532.1"/>
    <property type="molecule type" value="Genomic_DNA"/>
</dbReference>
<keyword evidence="2" id="KW-1185">Reference proteome</keyword>
<proteinExistence type="predicted"/>
<dbReference type="OrthoDB" id="9807577at2"/>
<organism evidence="1 2">
    <name type="scientific">Mycobacterium adipatum</name>
    <dbReference type="NCBI Taxonomy" id="1682113"/>
    <lineage>
        <taxon>Bacteria</taxon>
        <taxon>Bacillati</taxon>
        <taxon>Actinomycetota</taxon>
        <taxon>Actinomycetes</taxon>
        <taxon>Mycobacteriales</taxon>
        <taxon>Mycobacteriaceae</taxon>
        <taxon>Mycobacterium</taxon>
    </lineage>
</organism>
<dbReference type="InterPro" id="IPR012441">
    <property type="entry name" value="DUF1643"/>
</dbReference>
<evidence type="ECO:0000313" key="1">
    <source>
        <dbReference type="EMBL" id="ANE83532.1"/>
    </source>
</evidence>
<protein>
    <recommendedName>
        <fullName evidence="3">DUF1643 domain-containing protein</fullName>
    </recommendedName>
</protein>